<dbReference type="Gene3D" id="3.40.30.10">
    <property type="entry name" value="Glutaredoxin"/>
    <property type="match status" value="1"/>
</dbReference>
<evidence type="ECO:0000313" key="8">
    <source>
        <dbReference type="Proteomes" id="UP000005143"/>
    </source>
</evidence>
<reference evidence="7 8" key="1">
    <citation type="journal article" date="2013" name="Biodegradation">
        <title>Quantitative proteomic analysis of ibuprofen-degrading Patulibacter sp. strain I11.</title>
        <authorList>
            <person name="Almeida B."/>
            <person name="Kjeldal H."/>
            <person name="Lolas I."/>
            <person name="Knudsen A.D."/>
            <person name="Carvalho G."/>
            <person name="Nielsen K.L."/>
            <person name="Barreto Crespo M.T."/>
            <person name="Stensballe A."/>
            <person name="Nielsen J.L."/>
        </authorList>
    </citation>
    <scope>NUCLEOTIDE SEQUENCE [LARGE SCALE GENOMIC DNA]</scope>
    <source>
        <strain evidence="7 8">I11</strain>
    </source>
</reference>
<evidence type="ECO:0000256" key="1">
    <source>
        <dbReference type="ARBA" id="ARBA00004196"/>
    </source>
</evidence>
<dbReference type="GO" id="GO:0017004">
    <property type="term" value="P:cytochrome complex assembly"/>
    <property type="evidence" value="ECO:0007669"/>
    <property type="project" value="UniProtKB-KW"/>
</dbReference>
<keyword evidence="5" id="KW-0676">Redox-active center</keyword>
<dbReference type="InterPro" id="IPR013766">
    <property type="entry name" value="Thioredoxin_domain"/>
</dbReference>
<dbReference type="PROSITE" id="PS51352">
    <property type="entry name" value="THIOREDOXIN_2"/>
    <property type="match status" value="1"/>
</dbReference>
<dbReference type="PANTHER" id="PTHR42852">
    <property type="entry name" value="THIOL:DISULFIDE INTERCHANGE PROTEIN DSBE"/>
    <property type="match status" value="1"/>
</dbReference>
<dbReference type="GO" id="GO:0016209">
    <property type="term" value="F:antioxidant activity"/>
    <property type="evidence" value="ECO:0007669"/>
    <property type="project" value="InterPro"/>
</dbReference>
<dbReference type="InterPro" id="IPR036249">
    <property type="entry name" value="Thioredoxin-like_sf"/>
</dbReference>
<dbReference type="RefSeq" id="WP_007576430.1">
    <property type="nucleotide sequence ID" value="NZ_AGUD01000232.1"/>
</dbReference>
<keyword evidence="8" id="KW-1185">Reference proteome</keyword>
<evidence type="ECO:0000259" key="6">
    <source>
        <dbReference type="PROSITE" id="PS51352"/>
    </source>
</evidence>
<sequence>MRRSAVPLLLAFLAVALIGLLVYAMARPGKGEEQRDTIDAQIQAGKVVAAPGLDRVLPQVGAPGTKRVADYRGQVVVLNIWASWCIPCEAEAPLLERTHRALRKAGAGTVLGVTNRDTPEDSTAFARKHGMTYPSLGDPGSKLATDYGALQVPETIVLDREGRIRALRRGEVDVAFLRQALAKAGVPAEGLPAR</sequence>
<dbReference type="SUPFAM" id="SSF52833">
    <property type="entry name" value="Thioredoxin-like"/>
    <property type="match status" value="1"/>
</dbReference>
<comment type="subcellular location">
    <subcellularLocation>
        <location evidence="1">Cell envelope</location>
    </subcellularLocation>
</comment>
<dbReference type="PANTHER" id="PTHR42852:SF6">
    <property type="entry name" value="THIOL:DISULFIDE INTERCHANGE PROTEIN DSBE"/>
    <property type="match status" value="1"/>
</dbReference>
<name>H0E7U2_9ACTN</name>
<keyword evidence="2" id="KW-0201">Cytochrome c-type biogenesis</keyword>
<evidence type="ECO:0000256" key="5">
    <source>
        <dbReference type="ARBA" id="ARBA00023284"/>
    </source>
</evidence>
<keyword evidence="3" id="KW-0812">Transmembrane</keyword>
<accession>H0E7U2</accession>
<dbReference type="Proteomes" id="UP000005143">
    <property type="component" value="Unassembled WGS sequence"/>
</dbReference>
<protein>
    <submittedName>
        <fullName evidence="7">Thiol:disulfide oxidoreductase related to ResA</fullName>
    </submittedName>
</protein>
<dbReference type="InterPro" id="IPR050553">
    <property type="entry name" value="Thioredoxin_ResA/DsbE_sf"/>
</dbReference>
<evidence type="ECO:0000256" key="2">
    <source>
        <dbReference type="ARBA" id="ARBA00022748"/>
    </source>
</evidence>
<dbReference type="OrthoDB" id="9796554at2"/>
<dbReference type="Pfam" id="PF00578">
    <property type="entry name" value="AhpC-TSA"/>
    <property type="match status" value="1"/>
</dbReference>
<feature type="domain" description="Thioredoxin" evidence="6">
    <location>
        <begin position="38"/>
        <end position="186"/>
    </location>
</feature>
<organism evidence="7 8">
    <name type="scientific">Patulibacter medicamentivorans</name>
    <dbReference type="NCBI Taxonomy" id="1097667"/>
    <lineage>
        <taxon>Bacteria</taxon>
        <taxon>Bacillati</taxon>
        <taxon>Actinomycetota</taxon>
        <taxon>Thermoleophilia</taxon>
        <taxon>Solirubrobacterales</taxon>
        <taxon>Patulibacteraceae</taxon>
        <taxon>Patulibacter</taxon>
    </lineage>
</organism>
<dbReference type="GO" id="GO:0030313">
    <property type="term" value="C:cell envelope"/>
    <property type="evidence" value="ECO:0007669"/>
    <property type="project" value="UniProtKB-SubCell"/>
</dbReference>
<keyword evidence="4" id="KW-1015">Disulfide bond</keyword>
<evidence type="ECO:0000256" key="3">
    <source>
        <dbReference type="ARBA" id="ARBA00022968"/>
    </source>
</evidence>
<dbReference type="AlphaFoldDB" id="H0E7U2"/>
<dbReference type="EMBL" id="AGUD01000232">
    <property type="protein sequence ID" value="EHN10260.1"/>
    <property type="molecule type" value="Genomic_DNA"/>
</dbReference>
<proteinExistence type="predicted"/>
<dbReference type="GO" id="GO:0016491">
    <property type="term" value="F:oxidoreductase activity"/>
    <property type="evidence" value="ECO:0007669"/>
    <property type="project" value="InterPro"/>
</dbReference>
<gene>
    <name evidence="7" type="ORF">PAI11_28960</name>
</gene>
<dbReference type="InterPro" id="IPR000866">
    <property type="entry name" value="AhpC/TSA"/>
</dbReference>
<evidence type="ECO:0000313" key="7">
    <source>
        <dbReference type="EMBL" id="EHN10260.1"/>
    </source>
</evidence>
<comment type="caution">
    <text evidence="7">The sequence shown here is derived from an EMBL/GenBank/DDBJ whole genome shotgun (WGS) entry which is preliminary data.</text>
</comment>
<keyword evidence="3" id="KW-0735">Signal-anchor</keyword>
<dbReference type="CDD" id="cd02966">
    <property type="entry name" value="TlpA_like_family"/>
    <property type="match status" value="1"/>
</dbReference>
<evidence type="ECO:0000256" key="4">
    <source>
        <dbReference type="ARBA" id="ARBA00023157"/>
    </source>
</evidence>